<feature type="region of interest" description="Disordered" evidence="1">
    <location>
        <begin position="355"/>
        <end position="389"/>
    </location>
</feature>
<accession>A0A2J8A2T7</accession>
<name>A0A2J8A2T7_9CHLO</name>
<feature type="compositionally biased region" description="Pro residues" evidence="1">
    <location>
        <begin position="499"/>
        <end position="512"/>
    </location>
</feature>
<reference evidence="3 4" key="1">
    <citation type="journal article" date="2017" name="Mol. Biol. Evol.">
        <title>The 4-celled Tetrabaena socialis nuclear genome reveals the essential components for genetic control of cell number at the origin of multicellularity in the volvocine lineage.</title>
        <authorList>
            <person name="Featherston J."/>
            <person name="Arakaki Y."/>
            <person name="Hanschen E.R."/>
            <person name="Ferris P.J."/>
            <person name="Michod R.E."/>
            <person name="Olson B.J.S.C."/>
            <person name="Nozaki H."/>
            <person name="Durand P.M."/>
        </authorList>
    </citation>
    <scope>NUCLEOTIDE SEQUENCE [LARGE SCALE GENOMIC DNA]</scope>
    <source>
        <strain evidence="3 4">NIES-571</strain>
    </source>
</reference>
<comment type="caution">
    <text evidence="3">The sequence shown here is derived from an EMBL/GenBank/DDBJ whole genome shotgun (WGS) entry which is preliminary data.</text>
</comment>
<dbReference type="AlphaFoldDB" id="A0A2J8A2T7"/>
<organism evidence="3 4">
    <name type="scientific">Tetrabaena socialis</name>
    <dbReference type="NCBI Taxonomy" id="47790"/>
    <lineage>
        <taxon>Eukaryota</taxon>
        <taxon>Viridiplantae</taxon>
        <taxon>Chlorophyta</taxon>
        <taxon>core chlorophytes</taxon>
        <taxon>Chlorophyceae</taxon>
        <taxon>CS clade</taxon>
        <taxon>Chlamydomonadales</taxon>
        <taxon>Tetrabaenaceae</taxon>
        <taxon>Tetrabaena</taxon>
    </lineage>
</organism>
<gene>
    <name evidence="3" type="ORF">TSOC_006766</name>
</gene>
<evidence type="ECO:0000313" key="4">
    <source>
        <dbReference type="Proteomes" id="UP000236333"/>
    </source>
</evidence>
<feature type="signal peptide" evidence="2">
    <location>
        <begin position="1"/>
        <end position="29"/>
    </location>
</feature>
<dbReference type="Proteomes" id="UP000236333">
    <property type="component" value="Unassembled WGS sequence"/>
</dbReference>
<dbReference type="EMBL" id="PGGS01000213">
    <property type="protein sequence ID" value="PNH06823.1"/>
    <property type="molecule type" value="Genomic_DNA"/>
</dbReference>
<feature type="region of interest" description="Disordered" evidence="1">
    <location>
        <begin position="189"/>
        <end position="213"/>
    </location>
</feature>
<dbReference type="PANTHER" id="PTHR48148">
    <property type="entry name" value="KERATINOCYTE PROLINE-RICH PROTEIN"/>
    <property type="match status" value="1"/>
</dbReference>
<dbReference type="OrthoDB" id="538111at2759"/>
<sequence>MRYRAGASPGGRAFAVAALMLMAASGAHACFDSCRATEYKPVCSDDKMWYNPCYMVCEMGPSFAAYSACLPPPPCDPRHYPYKNLTYYSSDDCRTYTLFDVDAGCMPDWKTATDYCTKLGLDLAPWDHEGSNGALQVLVAGRHFTSWVGGKTPEGLCGVMTQEGRVVFQGCNQHARFVCRSKSSACTPAPPSPAPPSPSPPKPPSPSPPPMCNPATTKNITLYNPTDCKDYTLYDIGAECLVDWFKAKEVCEKAGMELAPHTCKDVLIKLCRDRGFTCWTGGKDSDLCPLMTAGGDIVKQGCNQPVRWVCRTKVGVCPLPSLPLPSLPPPYAPSPSLLPSYPPLAPSYPPLYPPSSYPPSPSPPSPLPPSPPPPPSPKPPSPSPPPMCNPATTKNTTLYNPMDCMSYTLYDIGAECLVDWFQAKGVCEKAGMELAPHTDGAAHGVLLKLCRDRSFTCWTGGRDIDLCPLMTAGGDIVKQGCNQTLRWVCRSKVAACTPAAPPSPQPPSPSPPASECRHRHGPPIPRMLYSLLVPGTPSFPAGCIDTCDVKYPHWAIWVCDKAGKPYKNWCYAACDGNYLTSPCGPPPGSTSGNSDVLTYMGTQYEYRMFVDTLLTYSKADEYCEYLGSGWGLVPYGDEEGWSAVRQMAPFNGFTCWLKRDSGDTQCPLVDAKGLLQKQGCEQDVRFVCRRLQLH</sequence>
<proteinExistence type="predicted"/>
<dbReference type="PANTHER" id="PTHR48148:SF2">
    <property type="entry name" value="PA14 DOMAIN-CONTAINING PROTEIN"/>
    <property type="match status" value="1"/>
</dbReference>
<feature type="compositionally biased region" description="Pro residues" evidence="1">
    <location>
        <begin position="355"/>
        <end position="388"/>
    </location>
</feature>
<feature type="chain" id="PRO_5014382900" evidence="2">
    <location>
        <begin position="30"/>
        <end position="694"/>
    </location>
</feature>
<keyword evidence="4" id="KW-1185">Reference proteome</keyword>
<keyword evidence="2" id="KW-0732">Signal</keyword>
<evidence type="ECO:0000256" key="1">
    <source>
        <dbReference type="SAM" id="MobiDB-lite"/>
    </source>
</evidence>
<evidence type="ECO:0000256" key="2">
    <source>
        <dbReference type="SAM" id="SignalP"/>
    </source>
</evidence>
<protein>
    <submittedName>
        <fullName evidence="3">Uncharacterized protein</fullName>
    </submittedName>
</protein>
<feature type="compositionally biased region" description="Pro residues" evidence="1">
    <location>
        <begin position="189"/>
        <end position="212"/>
    </location>
</feature>
<feature type="region of interest" description="Disordered" evidence="1">
    <location>
        <begin position="498"/>
        <end position="518"/>
    </location>
</feature>
<dbReference type="SUPFAM" id="SSF56436">
    <property type="entry name" value="C-type lectin-like"/>
    <property type="match status" value="2"/>
</dbReference>
<dbReference type="InterPro" id="IPR016187">
    <property type="entry name" value="CTDL_fold"/>
</dbReference>
<evidence type="ECO:0000313" key="3">
    <source>
        <dbReference type="EMBL" id="PNH06823.1"/>
    </source>
</evidence>